<evidence type="ECO:0000313" key="4">
    <source>
        <dbReference type="Proteomes" id="UP001238163"/>
    </source>
</evidence>
<dbReference type="EMBL" id="JAUSVL010000001">
    <property type="protein sequence ID" value="MDQ0289906.1"/>
    <property type="molecule type" value="Genomic_DNA"/>
</dbReference>
<keyword evidence="2" id="KW-0732">Signal</keyword>
<reference evidence="3" key="1">
    <citation type="submission" date="2023-07" db="EMBL/GenBank/DDBJ databases">
        <title>Genomic Encyclopedia of Type Strains, Phase IV (KMG-IV): sequencing the most valuable type-strain genomes for metagenomic binning, comparative biology and taxonomic classification.</title>
        <authorList>
            <person name="Goeker M."/>
        </authorList>
    </citation>
    <scope>NUCLEOTIDE SEQUENCE</scope>
    <source>
        <strain evidence="3">DSM 24202</strain>
    </source>
</reference>
<dbReference type="AlphaFoldDB" id="A0AAE3VGD0"/>
<evidence type="ECO:0000256" key="1">
    <source>
        <dbReference type="SAM" id="MobiDB-lite"/>
    </source>
</evidence>
<evidence type="ECO:0000256" key="2">
    <source>
        <dbReference type="SAM" id="SignalP"/>
    </source>
</evidence>
<feature type="chain" id="PRO_5042124683" evidence="2">
    <location>
        <begin position="26"/>
        <end position="313"/>
    </location>
</feature>
<proteinExistence type="predicted"/>
<protein>
    <submittedName>
        <fullName evidence="3">Uncharacterized protein</fullName>
    </submittedName>
</protein>
<dbReference type="Proteomes" id="UP001238163">
    <property type="component" value="Unassembled WGS sequence"/>
</dbReference>
<accession>A0AAE3VGD0</accession>
<gene>
    <name evidence="3" type="ORF">J3R75_002013</name>
</gene>
<keyword evidence="4" id="KW-1185">Reference proteome</keyword>
<name>A0AAE3VGD0_9BACT</name>
<feature type="region of interest" description="Disordered" evidence="1">
    <location>
        <begin position="287"/>
        <end position="313"/>
    </location>
</feature>
<feature type="signal peptide" evidence="2">
    <location>
        <begin position="1"/>
        <end position="25"/>
    </location>
</feature>
<dbReference type="RefSeq" id="WP_307261345.1">
    <property type="nucleotide sequence ID" value="NZ_JAUSVL010000001.1"/>
</dbReference>
<sequence length="313" mass="35222">MHSSTRSLWLLPALLLLVLAHNAAAQIGLRLDAKFKRYLRYEKIDLTLLIHNYSGNTLIFGGEDLQDSGKLTFTIDTQSRNIVSLLDPNANPLRGIILRPGERRELTLTLNALYDLQREDVYTVSANVEHARLPNIHQSNSTTFEVREGTRILEKNIGLPADNDTALIASLQVSLMLFNDGIGTIYCLRVEDDDNVYGTFRIGPYISGSKPQMDADSSSAIHVLVQVRPRLYSYAIYSMVAGEVKLRQQQYYVSETGIPTLSRDTGYLKVLYGRLAREGVDYELRDDYGTRERSSRRTPGPANIIPNNSQLEK</sequence>
<comment type="caution">
    <text evidence="3">The sequence shown here is derived from an EMBL/GenBank/DDBJ whole genome shotgun (WGS) entry which is preliminary data.</text>
</comment>
<organism evidence="3 4">
    <name type="scientific">Oligosphaera ethanolica</name>
    <dbReference type="NCBI Taxonomy" id="760260"/>
    <lineage>
        <taxon>Bacteria</taxon>
        <taxon>Pseudomonadati</taxon>
        <taxon>Lentisphaerota</taxon>
        <taxon>Oligosphaeria</taxon>
        <taxon>Oligosphaerales</taxon>
        <taxon>Oligosphaeraceae</taxon>
        <taxon>Oligosphaera</taxon>
    </lineage>
</organism>
<evidence type="ECO:0000313" key="3">
    <source>
        <dbReference type="EMBL" id="MDQ0289906.1"/>
    </source>
</evidence>